<evidence type="ECO:0000256" key="1">
    <source>
        <dbReference type="ARBA" id="ARBA00001947"/>
    </source>
</evidence>
<dbReference type="InterPro" id="IPR008567">
    <property type="entry name" value="BKACE"/>
</dbReference>
<protein>
    <submittedName>
        <fullName evidence="5">3-keto-5-aminohexanoate cleavage protein</fullName>
    </submittedName>
</protein>
<dbReference type="GO" id="GO:0046872">
    <property type="term" value="F:metal ion binding"/>
    <property type="evidence" value="ECO:0007669"/>
    <property type="project" value="UniProtKB-KW"/>
</dbReference>
<evidence type="ECO:0000256" key="4">
    <source>
        <dbReference type="ARBA" id="ARBA00022833"/>
    </source>
</evidence>
<accession>A0A5N7MBN5</accession>
<name>A0A5N7MBN5_9HYPH</name>
<dbReference type="Pfam" id="PF05853">
    <property type="entry name" value="BKACE"/>
    <property type="match status" value="1"/>
</dbReference>
<evidence type="ECO:0000313" key="5">
    <source>
        <dbReference type="EMBL" id="MPR23659.1"/>
    </source>
</evidence>
<gene>
    <name evidence="5" type="ORF">FS320_00075</name>
</gene>
<dbReference type="InterPro" id="IPR013785">
    <property type="entry name" value="Aldolase_TIM"/>
</dbReference>
<evidence type="ECO:0000256" key="2">
    <source>
        <dbReference type="ARBA" id="ARBA00022679"/>
    </source>
</evidence>
<dbReference type="GO" id="GO:0043720">
    <property type="term" value="F:3-keto-5-aminohexanoate cleavage activity"/>
    <property type="evidence" value="ECO:0007669"/>
    <property type="project" value="InterPro"/>
</dbReference>
<dbReference type="PANTHER" id="PTHR37418:SF2">
    <property type="entry name" value="3-KETO-5-AMINOHEXANOATE CLEAVAGE ENZYME"/>
    <property type="match status" value="1"/>
</dbReference>
<comment type="cofactor">
    <cofactor evidence="1">
        <name>Zn(2+)</name>
        <dbReference type="ChEBI" id="CHEBI:29105"/>
    </cofactor>
</comment>
<dbReference type="Proteomes" id="UP000403266">
    <property type="component" value="Unassembled WGS sequence"/>
</dbReference>
<keyword evidence="2" id="KW-0808">Transferase</keyword>
<sequence length="307" mass="32428">MGRKLVISCAVNGGADPKANPAIPITPAQIARSALDAARAGAAMVHLHVRDVNTGMGCMDFALYRETVQRIRDRGSDVIINLTGGAGAMFYPSDDDPRVPTGASSLATTYERIGHIEELVPDMGSLPMGSCNKAGGIYLNSDRFILDSLKRFQAAGVKPELDVSDPGHLVATRELIERGLVGPKPVIQFCLGWPASAPATPETVCYMKSLLPMDAIWLAFGRGVTAFPVAAMSIMLGGNVRVGLEDTPWISEGTLAPSNAALVERAVDLMAILGAEPATPLEARSLLALPEKANNVARSSLSEPERN</sequence>
<keyword evidence="6" id="KW-1185">Reference proteome</keyword>
<dbReference type="EMBL" id="VOSK01000001">
    <property type="protein sequence ID" value="MPR23659.1"/>
    <property type="molecule type" value="Genomic_DNA"/>
</dbReference>
<organism evidence="5 6">
    <name type="scientific">Microvirga tunisiensis</name>
    <dbReference type="NCBI Taxonomy" id="2108360"/>
    <lineage>
        <taxon>Bacteria</taxon>
        <taxon>Pseudomonadati</taxon>
        <taxon>Pseudomonadota</taxon>
        <taxon>Alphaproteobacteria</taxon>
        <taxon>Hyphomicrobiales</taxon>
        <taxon>Methylobacteriaceae</taxon>
        <taxon>Microvirga</taxon>
    </lineage>
</organism>
<keyword evidence="4" id="KW-0862">Zinc</keyword>
<comment type="caution">
    <text evidence="5">The sequence shown here is derived from an EMBL/GenBank/DDBJ whole genome shotgun (WGS) entry which is preliminary data.</text>
</comment>
<dbReference type="Gene3D" id="3.20.20.70">
    <property type="entry name" value="Aldolase class I"/>
    <property type="match status" value="1"/>
</dbReference>
<evidence type="ECO:0000313" key="6">
    <source>
        <dbReference type="Proteomes" id="UP000403266"/>
    </source>
</evidence>
<dbReference type="RefSeq" id="WP_152708576.1">
    <property type="nucleotide sequence ID" value="NZ_VOSJ01000001.1"/>
</dbReference>
<keyword evidence="3" id="KW-0479">Metal-binding</keyword>
<proteinExistence type="predicted"/>
<evidence type="ECO:0000256" key="3">
    <source>
        <dbReference type="ARBA" id="ARBA00022723"/>
    </source>
</evidence>
<dbReference type="AlphaFoldDB" id="A0A5N7MBN5"/>
<dbReference type="PANTHER" id="PTHR37418">
    <property type="entry name" value="3-KETO-5-AMINOHEXANOATE CLEAVAGE ENZYME-RELATED"/>
    <property type="match status" value="1"/>
</dbReference>
<reference evidence="5 6" key="1">
    <citation type="journal article" date="2019" name="Syst. Appl. Microbiol.">
        <title>Microvirga tunisiensis sp. nov., a root nodule symbiotic bacterium isolated from Lupinus micranthus and L. luteus grown in Northern Tunisia.</title>
        <authorList>
            <person name="Msaddak A."/>
            <person name="Rejili M."/>
            <person name="Duran D."/>
            <person name="Mars M."/>
            <person name="Palacios J.M."/>
            <person name="Ruiz-Argueso T."/>
            <person name="Rey L."/>
            <person name="Imperial J."/>
        </authorList>
    </citation>
    <scope>NUCLEOTIDE SEQUENCE [LARGE SCALE GENOMIC DNA]</scope>
    <source>
        <strain evidence="5 6">Lmie10</strain>
    </source>
</reference>
<dbReference type="OrthoDB" id="9805277at2"/>